<sequence>MHNPNLTECIHEDEFAVDVINGEKVLITLPTMLGQQGSEWEGSPIFGRSYLMSLIRRGIENDVLHPADIQRALSREASLRVCSME</sequence>
<proteinExistence type="predicted"/>
<gene>
    <name evidence="1" type="ORF">KIF53_14340</name>
</gene>
<dbReference type="GeneID" id="89684259"/>
<dbReference type="EMBL" id="JAHDTB010000012">
    <property type="protein sequence ID" value="MBW8288812.1"/>
    <property type="molecule type" value="Genomic_DNA"/>
</dbReference>
<reference evidence="1 2" key="1">
    <citation type="submission" date="2021-05" db="EMBL/GenBank/DDBJ databases">
        <title>Draft Whole Genome Sequencing Of Biosensor Chromobacterium violaceum Strain CV026 Reveals A Regulatory RNA In Chromobacterium violaceum Phenotype Regulatory Network.</title>
        <authorList>
            <person name="Hong K.W."/>
            <person name="Chan K.G."/>
            <person name="Chang C.-Y."/>
        </authorList>
    </citation>
    <scope>NUCLEOTIDE SEQUENCE [LARGE SCALE GENOMIC DNA]</scope>
    <source>
        <strain evidence="1 2">ATCC 31532</strain>
    </source>
</reference>
<organism evidence="1 2">
    <name type="scientific">Chromobacterium subtsugae</name>
    <dbReference type="NCBI Taxonomy" id="251747"/>
    <lineage>
        <taxon>Bacteria</taxon>
        <taxon>Pseudomonadati</taxon>
        <taxon>Pseudomonadota</taxon>
        <taxon>Betaproteobacteria</taxon>
        <taxon>Neisseriales</taxon>
        <taxon>Chromobacteriaceae</taxon>
        <taxon>Chromobacterium</taxon>
    </lineage>
</organism>
<evidence type="ECO:0000313" key="1">
    <source>
        <dbReference type="EMBL" id="MBW8288812.1"/>
    </source>
</evidence>
<comment type="caution">
    <text evidence="1">The sequence shown here is derived from an EMBL/GenBank/DDBJ whole genome shotgun (WGS) entry which is preliminary data.</text>
</comment>
<protein>
    <submittedName>
        <fullName evidence="1">Uncharacterized protein</fullName>
    </submittedName>
</protein>
<dbReference type="Proteomes" id="UP000711178">
    <property type="component" value="Unassembled WGS sequence"/>
</dbReference>
<evidence type="ECO:0000313" key="2">
    <source>
        <dbReference type="Proteomes" id="UP000711178"/>
    </source>
</evidence>
<keyword evidence="2" id="KW-1185">Reference proteome</keyword>
<name>A0ABS7FFF9_9NEIS</name>
<accession>A0ABS7FFF9</accession>
<dbReference type="RefSeq" id="WP_043576972.1">
    <property type="nucleotide sequence ID" value="NZ_CP142381.1"/>
</dbReference>